<keyword evidence="7" id="KW-1185">Reference proteome</keyword>
<comment type="function">
    <text evidence="1">Involved in DNA recombination.</text>
</comment>
<keyword evidence="4" id="KW-0233">DNA recombination</keyword>
<comment type="similarity">
    <text evidence="2">Belongs to the RmuC family.</text>
</comment>
<dbReference type="AlphaFoldDB" id="A0A0N0GR47"/>
<evidence type="ECO:0000256" key="2">
    <source>
        <dbReference type="ARBA" id="ARBA00009840"/>
    </source>
</evidence>
<gene>
    <name evidence="6" type="primary">rmuC</name>
    <name evidence="6" type="ORF">WG78_00530</name>
</gene>
<evidence type="ECO:0000256" key="3">
    <source>
        <dbReference type="ARBA" id="ARBA00023054"/>
    </source>
</evidence>
<dbReference type="PATRIC" id="fig|857265.3.peg.112"/>
<accession>A0A0N0GR47</accession>
<evidence type="ECO:0000256" key="5">
    <source>
        <dbReference type="SAM" id="Coils"/>
    </source>
</evidence>
<dbReference type="Pfam" id="PF02646">
    <property type="entry name" value="RmuC"/>
    <property type="match status" value="1"/>
</dbReference>
<dbReference type="OrthoDB" id="9765111at2"/>
<dbReference type="SUPFAM" id="SSF58113">
    <property type="entry name" value="Apolipoprotein A-I"/>
    <property type="match status" value="1"/>
</dbReference>
<feature type="coiled-coil region" evidence="5">
    <location>
        <begin position="164"/>
        <end position="214"/>
    </location>
</feature>
<dbReference type="GO" id="GO:0006310">
    <property type="term" value="P:DNA recombination"/>
    <property type="evidence" value="ECO:0007669"/>
    <property type="project" value="UniProtKB-KW"/>
</dbReference>
<organism evidence="6 7">
    <name type="scientific">Amantichitinum ursilacus</name>
    <dbReference type="NCBI Taxonomy" id="857265"/>
    <lineage>
        <taxon>Bacteria</taxon>
        <taxon>Pseudomonadati</taxon>
        <taxon>Pseudomonadota</taxon>
        <taxon>Betaproteobacteria</taxon>
        <taxon>Neisseriales</taxon>
        <taxon>Chitinibacteraceae</taxon>
        <taxon>Amantichitinum</taxon>
    </lineage>
</organism>
<dbReference type="PANTHER" id="PTHR30563">
    <property type="entry name" value="DNA RECOMBINATION PROTEIN RMUC"/>
    <property type="match status" value="1"/>
</dbReference>
<dbReference type="STRING" id="857265.WG78_00530"/>
<comment type="caution">
    <text evidence="6">The sequence shown here is derived from an EMBL/GenBank/DDBJ whole genome shotgun (WGS) entry which is preliminary data.</text>
</comment>
<keyword evidence="3 5" id="KW-0175">Coiled coil</keyword>
<sequence length="524" mass="57848">MVDILFAVTTLVALLAGVLVVIKLQQLSRTQQQVLEALVSEIQEQQKETLAEFHRGLARQSESIHQALANHGNLLNESVARTGDRLRDSMGESFDRLRGGVGTELGATRGALEKMQATQAESSNALKLAQTEASNALQLAQTDAASSLKLSLAESLSDTREQVVRQLGEIAASLQQRQDALREEILVKLSTMLAEQSKREMDQMREALAASSTQLTTSVQQLTATADTRLGEISGKVTERLEEGFKKTNETFANVMARLATIDEAQKKIDGLTTNVVSLQELLGDKRSRGAFGEVQLESLVRNVLPAQVYELQATLSNGTRVDCLLRLPEPTGLVAVDAKFPLENYHRMFEPNADKIATQRLFKADIKKHIDDISSKYIIPNETSDGAVMFVPAEAVFAEIHAYHADLVQYAMKARVWIVSPTTLMAVLNTARAVIKDVETRKQVHIIKEALGRLGTEFGRFDDRMKRLATHIRQAHEDAQQVSITSDKISRRFEEIEQVRLEEPVGVAPVIEPPPQTAALLTE</sequence>
<dbReference type="RefSeq" id="WP_083458658.1">
    <property type="nucleotide sequence ID" value="NZ_LAQT01000001.1"/>
</dbReference>
<dbReference type="Proteomes" id="UP000037939">
    <property type="component" value="Unassembled WGS sequence"/>
</dbReference>
<proteinExistence type="inferred from homology"/>
<evidence type="ECO:0000313" key="6">
    <source>
        <dbReference type="EMBL" id="KPC55099.1"/>
    </source>
</evidence>
<protein>
    <submittedName>
        <fullName evidence="6">DNA recombination protein RmuC</fullName>
    </submittedName>
</protein>
<evidence type="ECO:0000256" key="4">
    <source>
        <dbReference type="ARBA" id="ARBA00023172"/>
    </source>
</evidence>
<evidence type="ECO:0000256" key="1">
    <source>
        <dbReference type="ARBA" id="ARBA00003416"/>
    </source>
</evidence>
<dbReference type="InterPro" id="IPR003798">
    <property type="entry name" value="DNA_recombination_RmuC"/>
</dbReference>
<evidence type="ECO:0000313" key="7">
    <source>
        <dbReference type="Proteomes" id="UP000037939"/>
    </source>
</evidence>
<dbReference type="EMBL" id="LAQT01000001">
    <property type="protein sequence ID" value="KPC55099.1"/>
    <property type="molecule type" value="Genomic_DNA"/>
</dbReference>
<dbReference type="PANTHER" id="PTHR30563:SF0">
    <property type="entry name" value="DNA RECOMBINATION PROTEIN RMUC"/>
    <property type="match status" value="1"/>
</dbReference>
<name>A0A0N0GR47_9NEIS</name>
<reference evidence="6 7" key="1">
    <citation type="submission" date="2015-07" db="EMBL/GenBank/DDBJ databases">
        <title>Draft genome sequence of the Amantichitinum ursilacus IGB-41, a new chitin-degrading bacterium.</title>
        <authorList>
            <person name="Kirstahler P."/>
            <person name="Guenther M."/>
            <person name="Grumaz C."/>
            <person name="Rupp S."/>
            <person name="Zibek S."/>
            <person name="Sohn K."/>
        </authorList>
    </citation>
    <scope>NUCLEOTIDE SEQUENCE [LARGE SCALE GENOMIC DNA]</scope>
    <source>
        <strain evidence="6 7">IGB-41</strain>
    </source>
</reference>